<dbReference type="OrthoDB" id="5457351at2"/>
<organism evidence="5 6">
    <name type="scientific">Pseudomonas mangrovi</name>
    <dbReference type="NCBI Taxonomy" id="2161748"/>
    <lineage>
        <taxon>Bacteria</taxon>
        <taxon>Pseudomonadati</taxon>
        <taxon>Pseudomonadota</taxon>
        <taxon>Gammaproteobacteria</taxon>
        <taxon>Pseudomonadales</taxon>
        <taxon>Pseudomonadaceae</taxon>
        <taxon>Pseudomonas</taxon>
    </lineage>
</organism>
<evidence type="ECO:0000256" key="1">
    <source>
        <dbReference type="ARBA" id="ARBA00010333"/>
    </source>
</evidence>
<sequence length="253" mass="28218">MLRHLSILLFTLLLGSTAQAGQLRFVTEDFPPFTYAARDDPKQAAGPLVEVVAATCARMGYDCPIELLPWRRALIEAENGDADGIFTVIQSPEREARFHITRMLVKSKYSLYVRESSPFVYHRPQDMANRTIGVYGPSGTSYVLSQTLQQVPGVTVHLTPDNRRLLKMLDSGRFGEDGIVVANQDVAWYLIDEERLPGVREAGELGEVAYGIGLSRASVDAAQFQRFSDALDQLIEDGTIPAILRRHRLEPAW</sequence>
<dbReference type="Pfam" id="PF00497">
    <property type="entry name" value="SBP_bac_3"/>
    <property type="match status" value="1"/>
</dbReference>
<protein>
    <submittedName>
        <fullName evidence="5">Amino acid ABC transporter substrate-binding protein</fullName>
    </submittedName>
</protein>
<evidence type="ECO:0000313" key="6">
    <source>
        <dbReference type="Proteomes" id="UP000244064"/>
    </source>
</evidence>
<gene>
    <name evidence="5" type="ORF">DBO85_09220</name>
</gene>
<dbReference type="Gene3D" id="3.40.190.10">
    <property type="entry name" value="Periplasmic binding protein-like II"/>
    <property type="match status" value="2"/>
</dbReference>
<keyword evidence="2 3" id="KW-0732">Signal</keyword>
<dbReference type="AlphaFoldDB" id="A0A2T5P966"/>
<dbReference type="InterPro" id="IPR001638">
    <property type="entry name" value="Solute-binding_3/MltF_N"/>
</dbReference>
<feature type="domain" description="Solute-binding protein family 3/N-terminal" evidence="4">
    <location>
        <begin position="22"/>
        <end position="251"/>
    </location>
</feature>
<comment type="similarity">
    <text evidence="1">Belongs to the bacterial solute-binding protein 3 family.</text>
</comment>
<evidence type="ECO:0000313" key="5">
    <source>
        <dbReference type="EMBL" id="PTU74272.1"/>
    </source>
</evidence>
<dbReference type="Proteomes" id="UP000244064">
    <property type="component" value="Unassembled WGS sequence"/>
</dbReference>
<name>A0A2T5P966_9PSED</name>
<dbReference type="PANTHER" id="PTHR35936">
    <property type="entry name" value="MEMBRANE-BOUND LYTIC MUREIN TRANSGLYCOSYLASE F"/>
    <property type="match status" value="1"/>
</dbReference>
<proteinExistence type="inferred from homology"/>
<dbReference type="EMBL" id="QASN01000017">
    <property type="protein sequence ID" value="PTU74272.1"/>
    <property type="molecule type" value="Genomic_DNA"/>
</dbReference>
<evidence type="ECO:0000256" key="2">
    <source>
        <dbReference type="ARBA" id="ARBA00022729"/>
    </source>
</evidence>
<dbReference type="PANTHER" id="PTHR35936:SF25">
    <property type="entry name" value="ABC TRANSPORTER SUBSTRATE-BINDING PROTEIN"/>
    <property type="match status" value="1"/>
</dbReference>
<dbReference type="SMART" id="SM00062">
    <property type="entry name" value="PBPb"/>
    <property type="match status" value="1"/>
</dbReference>
<evidence type="ECO:0000259" key="4">
    <source>
        <dbReference type="SMART" id="SM00062"/>
    </source>
</evidence>
<reference evidence="5 6" key="1">
    <citation type="submission" date="2018-04" db="EMBL/GenBank/DDBJ databases">
        <title>Pseudomonas sp. nov., isolated from mangrove soil.</title>
        <authorList>
            <person name="Chen C."/>
        </authorList>
    </citation>
    <scope>NUCLEOTIDE SEQUENCE [LARGE SCALE GENOMIC DNA]</scope>
    <source>
        <strain evidence="5 6">TC-11</strain>
    </source>
</reference>
<comment type="caution">
    <text evidence="5">The sequence shown here is derived from an EMBL/GenBank/DDBJ whole genome shotgun (WGS) entry which is preliminary data.</text>
</comment>
<evidence type="ECO:0000256" key="3">
    <source>
        <dbReference type="SAM" id="SignalP"/>
    </source>
</evidence>
<feature type="chain" id="PRO_5015488822" evidence="3">
    <location>
        <begin position="21"/>
        <end position="253"/>
    </location>
</feature>
<dbReference type="RefSeq" id="WP_108106971.1">
    <property type="nucleotide sequence ID" value="NZ_QASN01000017.1"/>
</dbReference>
<keyword evidence="6" id="KW-1185">Reference proteome</keyword>
<dbReference type="SUPFAM" id="SSF53850">
    <property type="entry name" value="Periplasmic binding protein-like II"/>
    <property type="match status" value="1"/>
</dbReference>
<feature type="signal peptide" evidence="3">
    <location>
        <begin position="1"/>
        <end position="20"/>
    </location>
</feature>
<accession>A0A2T5P966</accession>